<gene>
    <name evidence="2" type="ORF">PLOB_00001070</name>
</gene>
<evidence type="ECO:0000313" key="2">
    <source>
        <dbReference type="EMBL" id="CAH3042248.1"/>
    </source>
</evidence>
<proteinExistence type="predicted"/>
<keyword evidence="3" id="KW-1185">Reference proteome</keyword>
<dbReference type="Proteomes" id="UP001159405">
    <property type="component" value="Unassembled WGS sequence"/>
</dbReference>
<comment type="caution">
    <text evidence="2">The sequence shown here is derived from an EMBL/GenBank/DDBJ whole genome shotgun (WGS) entry which is preliminary data.</text>
</comment>
<feature type="region of interest" description="Disordered" evidence="1">
    <location>
        <begin position="138"/>
        <end position="160"/>
    </location>
</feature>
<name>A0ABN8N974_9CNID</name>
<sequence length="243" mass="27084">YNSPQVTCSYSAQDLLSKCAPGTKCTREQLYFRNLLRDCAKQSKIWDKAYPLPSIADGKLNKFFELVNAAAPQLKGYKNEVKTRLGQALQNKRKYRNDVKAGKRKGPNGNKDANTDAKVQCRKSISKFLEREAASSCSQNSTDCDSSTDTSTKISPDAHSSAFSHGEEVFVYKTAEKKLKLAKAIFVGPDDESDKAGMYSLLQLNAKYIKEDEEIPLPAETVDGDLTLNEVQVIYLQCIEFIK</sequence>
<evidence type="ECO:0000313" key="3">
    <source>
        <dbReference type="Proteomes" id="UP001159405"/>
    </source>
</evidence>
<organism evidence="2 3">
    <name type="scientific">Porites lobata</name>
    <dbReference type="NCBI Taxonomy" id="104759"/>
    <lineage>
        <taxon>Eukaryota</taxon>
        <taxon>Metazoa</taxon>
        <taxon>Cnidaria</taxon>
        <taxon>Anthozoa</taxon>
        <taxon>Hexacorallia</taxon>
        <taxon>Scleractinia</taxon>
        <taxon>Fungiina</taxon>
        <taxon>Poritidae</taxon>
        <taxon>Porites</taxon>
    </lineage>
</organism>
<feature type="non-terminal residue" evidence="2">
    <location>
        <position position="1"/>
    </location>
</feature>
<reference evidence="2 3" key="1">
    <citation type="submission" date="2022-05" db="EMBL/GenBank/DDBJ databases">
        <authorList>
            <consortium name="Genoscope - CEA"/>
            <person name="William W."/>
        </authorList>
    </citation>
    <scope>NUCLEOTIDE SEQUENCE [LARGE SCALE GENOMIC DNA]</scope>
</reference>
<feature type="compositionally biased region" description="Low complexity" evidence="1">
    <location>
        <begin position="138"/>
        <end position="157"/>
    </location>
</feature>
<accession>A0ABN8N974</accession>
<protein>
    <submittedName>
        <fullName evidence="2">Uncharacterized protein</fullName>
    </submittedName>
</protein>
<feature type="region of interest" description="Disordered" evidence="1">
    <location>
        <begin position="88"/>
        <end position="117"/>
    </location>
</feature>
<evidence type="ECO:0000256" key="1">
    <source>
        <dbReference type="SAM" id="MobiDB-lite"/>
    </source>
</evidence>
<dbReference type="EMBL" id="CALNXK010000010">
    <property type="protein sequence ID" value="CAH3042248.1"/>
    <property type="molecule type" value="Genomic_DNA"/>
</dbReference>